<name>A0A3A1NA28_9FLAO</name>
<dbReference type="OrthoDB" id="936124at2"/>
<gene>
    <name evidence="1" type="ORF">D2V08_02470</name>
</gene>
<accession>A0A3A1NA28</accession>
<dbReference type="Proteomes" id="UP000266067">
    <property type="component" value="Unassembled WGS sequence"/>
</dbReference>
<reference evidence="1 2" key="1">
    <citation type="submission" date="2018-08" db="EMBL/GenBank/DDBJ databases">
        <title>Proposal of Muricauda 72 sp.nov. and Muricauda NH166 sp.nov., isolated from seawater.</title>
        <authorList>
            <person name="Cheng H."/>
            <person name="Wu Y.-H."/>
            <person name="Guo L.-L."/>
            <person name="Xu X.-W."/>
        </authorList>
    </citation>
    <scope>NUCLEOTIDE SEQUENCE [LARGE SCALE GENOMIC DNA]</scope>
    <source>
        <strain evidence="1 2">KCTC 22173</strain>
    </source>
</reference>
<protein>
    <recommendedName>
        <fullName evidence="3">LysM domain-containing protein</fullName>
    </recommendedName>
</protein>
<evidence type="ECO:0000313" key="2">
    <source>
        <dbReference type="Proteomes" id="UP000266067"/>
    </source>
</evidence>
<dbReference type="AlphaFoldDB" id="A0A3A1NA28"/>
<evidence type="ECO:0000313" key="1">
    <source>
        <dbReference type="EMBL" id="RIV36217.1"/>
    </source>
</evidence>
<organism evidence="1 2">
    <name type="scientific">Flagellimonas lutimaris</name>
    <dbReference type="NCBI Taxonomy" id="475082"/>
    <lineage>
        <taxon>Bacteria</taxon>
        <taxon>Pseudomonadati</taxon>
        <taxon>Bacteroidota</taxon>
        <taxon>Flavobacteriia</taxon>
        <taxon>Flavobacteriales</taxon>
        <taxon>Flavobacteriaceae</taxon>
        <taxon>Flagellimonas</taxon>
    </lineage>
</organism>
<dbReference type="EMBL" id="QXFH01000064">
    <property type="protein sequence ID" value="RIV36217.1"/>
    <property type="molecule type" value="Genomic_DNA"/>
</dbReference>
<proteinExistence type="predicted"/>
<comment type="caution">
    <text evidence="1">The sequence shown here is derived from an EMBL/GenBank/DDBJ whole genome shotgun (WGS) entry which is preliminary data.</text>
</comment>
<keyword evidence="2" id="KW-1185">Reference proteome</keyword>
<dbReference type="Gene3D" id="3.40.630.40">
    <property type="entry name" value="Zn-dependent exopeptidases"/>
    <property type="match status" value="1"/>
</dbReference>
<sequence>MKSRLTLLFWVWACAFIFAQEDKYYSAVAEQGDGIFSLLRKQGLDPAKHYGEFLELNSDKIKKGSALKLGEKYKIPYADDSFKKTGVLVEAVKDVEEPIFDKELAQMSLKSDKLKDAIYYLITENATEQDKNFVNNITQRLAAELMVHGAKVYLMDDEVSKDVIGDTLSTENPMGDYIKVINKRYIQNTGKYQRVLVIRAKNITGKDNMDVAVYHYNKSTQGQRFAQNIQSVFKEKSISNKSFEKASLIFEDKNSLYLARNILPAISLLTMENASNASGNKISLRSNKKEFANLISNGIMNDYVDLEFEN</sequence>
<dbReference type="RefSeq" id="WP_119606531.1">
    <property type="nucleotide sequence ID" value="NZ_QXFH01000064.1"/>
</dbReference>
<evidence type="ECO:0008006" key="3">
    <source>
        <dbReference type="Google" id="ProtNLM"/>
    </source>
</evidence>